<gene>
    <name evidence="1" type="ORF">WJX84_007108</name>
</gene>
<evidence type="ECO:0000313" key="1">
    <source>
        <dbReference type="EMBL" id="KAK9861353.1"/>
    </source>
</evidence>
<proteinExistence type="predicted"/>
<dbReference type="AlphaFoldDB" id="A0AAW1SW87"/>
<dbReference type="Proteomes" id="UP001485043">
    <property type="component" value="Unassembled WGS sequence"/>
</dbReference>
<name>A0AAW1SW87_9CHLO</name>
<dbReference type="EMBL" id="JALJOV010000773">
    <property type="protein sequence ID" value="KAK9861353.1"/>
    <property type="molecule type" value="Genomic_DNA"/>
</dbReference>
<protein>
    <submittedName>
        <fullName evidence="1">Uncharacterized protein</fullName>
    </submittedName>
</protein>
<organism evidence="1 2">
    <name type="scientific">Apatococcus fuscideae</name>
    <dbReference type="NCBI Taxonomy" id="2026836"/>
    <lineage>
        <taxon>Eukaryota</taxon>
        <taxon>Viridiplantae</taxon>
        <taxon>Chlorophyta</taxon>
        <taxon>core chlorophytes</taxon>
        <taxon>Trebouxiophyceae</taxon>
        <taxon>Chlorellales</taxon>
        <taxon>Chlorellaceae</taxon>
        <taxon>Apatococcus</taxon>
    </lineage>
</organism>
<sequence length="389" mass="41943">MAPAKSCSRWRAAEFPGTAASSCPTAACSKIPCRVARNLQGNAAHGGSGQEAAQTAVRCLAPSPQDLAAFPDYEDVSKALRAQKDLAAKFYGRQPAIMRNVCKTVDLSHSGNQPLWSPSCRASTSSCDFVALRACNKGADWAYRFRAWEVQLSVTADETWVHEETVYILSIHDGTHMSLSLGCACVVIEWVQLDARVHLLVIDYASSHIHLMDPERGKAIPTGYRPDTVGMYAHGACLLVLVDSIRLERVDVTSGNVTYAISWVGDSRGRLAWSAWSAPPGAPVRNELIIAEWTPKTSQLAGFTCLTTWSPETGPVVISCLRAPMDAPISAEIGRCDLSWGKDGKLLLIARGFDFLALETATWRTLVDSCVNKSAFRGSLAPEGACPSG</sequence>
<evidence type="ECO:0000313" key="2">
    <source>
        <dbReference type="Proteomes" id="UP001485043"/>
    </source>
</evidence>
<accession>A0AAW1SW87</accession>
<keyword evidence="2" id="KW-1185">Reference proteome</keyword>
<comment type="caution">
    <text evidence="1">The sequence shown here is derived from an EMBL/GenBank/DDBJ whole genome shotgun (WGS) entry which is preliminary data.</text>
</comment>
<reference evidence="1 2" key="1">
    <citation type="journal article" date="2024" name="Nat. Commun.">
        <title>Phylogenomics reveals the evolutionary origins of lichenization in chlorophyte algae.</title>
        <authorList>
            <person name="Puginier C."/>
            <person name="Libourel C."/>
            <person name="Otte J."/>
            <person name="Skaloud P."/>
            <person name="Haon M."/>
            <person name="Grisel S."/>
            <person name="Petersen M."/>
            <person name="Berrin J.G."/>
            <person name="Delaux P.M."/>
            <person name="Dal Grande F."/>
            <person name="Keller J."/>
        </authorList>
    </citation>
    <scope>NUCLEOTIDE SEQUENCE [LARGE SCALE GENOMIC DNA]</scope>
    <source>
        <strain evidence="1 2">SAG 2523</strain>
    </source>
</reference>